<feature type="domain" description="NAD(P)-binding" evidence="1">
    <location>
        <begin position="10"/>
        <end position="186"/>
    </location>
</feature>
<evidence type="ECO:0000259" key="1">
    <source>
        <dbReference type="Pfam" id="PF13460"/>
    </source>
</evidence>
<dbReference type="Proteomes" id="UP000282460">
    <property type="component" value="Unassembled WGS sequence"/>
</dbReference>
<organism evidence="2 3">
    <name type="scientific">Mycetocola zhadangensis</name>
    <dbReference type="NCBI Taxonomy" id="1164595"/>
    <lineage>
        <taxon>Bacteria</taxon>
        <taxon>Bacillati</taxon>
        <taxon>Actinomycetota</taxon>
        <taxon>Actinomycetes</taxon>
        <taxon>Micrococcales</taxon>
        <taxon>Microbacteriaceae</taxon>
        <taxon>Mycetocola</taxon>
    </lineage>
</organism>
<reference evidence="2 3" key="1">
    <citation type="submission" date="2018-10" db="EMBL/GenBank/DDBJ databases">
        <authorList>
            <person name="Li J."/>
        </authorList>
    </citation>
    <scope>NUCLEOTIDE SEQUENCE [LARGE SCALE GENOMIC DNA]</scope>
    <source>
        <strain evidence="2 3">ZD1-4</strain>
    </source>
</reference>
<protein>
    <submittedName>
        <fullName evidence="2">NAD-dependent epimerase/dehydratase family protein</fullName>
    </submittedName>
</protein>
<keyword evidence="3" id="KW-1185">Reference proteome</keyword>
<dbReference type="InterPro" id="IPR036291">
    <property type="entry name" value="NAD(P)-bd_dom_sf"/>
</dbReference>
<dbReference type="PANTHER" id="PTHR15020">
    <property type="entry name" value="FLAVIN REDUCTASE-RELATED"/>
    <property type="match status" value="1"/>
</dbReference>
<dbReference type="InterPro" id="IPR016040">
    <property type="entry name" value="NAD(P)-bd_dom"/>
</dbReference>
<accession>A0A3L7J7G1</accession>
<dbReference type="Gene3D" id="3.40.50.720">
    <property type="entry name" value="NAD(P)-binding Rossmann-like Domain"/>
    <property type="match status" value="1"/>
</dbReference>
<evidence type="ECO:0000313" key="3">
    <source>
        <dbReference type="Proteomes" id="UP000282460"/>
    </source>
</evidence>
<sequence length="266" mass="28723">MTEFTILVTGGTGTLGRLVVARLRDAGANVRVLSRNPGEASDGLEFVRGDLATGAGVEDAVRGISTIIHCAGSQKGDDDKARALVRAVRQEGIRHLVHISVVGADKIPVSRGVDRAMFGYFDFKRKAEEIVRESGVPYSILRATQFHDLNLTAVRALAKLPVIPSPGGFRFQPISADEVAERLVELAFGRPSGLVPDIGGPRIYAMTELIRGYLARTGKRRPIVQMRMPGRAAAAFRAGANLTPEHAVGTQSWEDFLTERVEGVRV</sequence>
<name>A0A3L7J7G1_9MICO</name>
<comment type="caution">
    <text evidence="2">The sequence shown here is derived from an EMBL/GenBank/DDBJ whole genome shotgun (WGS) entry which is preliminary data.</text>
</comment>
<dbReference type="RefSeq" id="WP_121659482.1">
    <property type="nucleotide sequence ID" value="NZ_BMEK01000002.1"/>
</dbReference>
<proteinExistence type="predicted"/>
<dbReference type="AlphaFoldDB" id="A0A3L7J7G1"/>
<dbReference type="EMBL" id="RCWJ01000002">
    <property type="protein sequence ID" value="RLQ84442.1"/>
    <property type="molecule type" value="Genomic_DNA"/>
</dbReference>
<dbReference type="PANTHER" id="PTHR15020:SF50">
    <property type="entry name" value="UPF0659 PROTEIN YMR090W"/>
    <property type="match status" value="1"/>
</dbReference>
<gene>
    <name evidence="2" type="ORF">D9V28_09650</name>
</gene>
<dbReference type="Pfam" id="PF13460">
    <property type="entry name" value="NAD_binding_10"/>
    <property type="match status" value="1"/>
</dbReference>
<evidence type="ECO:0000313" key="2">
    <source>
        <dbReference type="EMBL" id="RLQ84442.1"/>
    </source>
</evidence>
<dbReference type="OrthoDB" id="9771302at2"/>
<dbReference type="SUPFAM" id="SSF51735">
    <property type="entry name" value="NAD(P)-binding Rossmann-fold domains"/>
    <property type="match status" value="1"/>
</dbReference>